<feature type="transmembrane region" description="Helical" evidence="8">
    <location>
        <begin position="174"/>
        <end position="189"/>
    </location>
</feature>
<dbReference type="Proteomes" id="UP000320176">
    <property type="component" value="Unassembled WGS sequence"/>
</dbReference>
<dbReference type="EC" id="2.4.2.43" evidence="10"/>
<evidence type="ECO:0000256" key="4">
    <source>
        <dbReference type="ARBA" id="ARBA00022679"/>
    </source>
</evidence>
<dbReference type="GO" id="GO:0000030">
    <property type="term" value="F:mannosyltransferase activity"/>
    <property type="evidence" value="ECO:0007669"/>
    <property type="project" value="InterPro"/>
</dbReference>
<gene>
    <name evidence="10" type="primary">arnT_3</name>
    <name evidence="10" type="ORF">Pla52n_50090</name>
</gene>
<reference evidence="10 11" key="1">
    <citation type="submission" date="2019-02" db="EMBL/GenBank/DDBJ databases">
        <title>Deep-cultivation of Planctomycetes and their phenomic and genomic characterization uncovers novel biology.</title>
        <authorList>
            <person name="Wiegand S."/>
            <person name="Jogler M."/>
            <person name="Boedeker C."/>
            <person name="Pinto D."/>
            <person name="Vollmers J."/>
            <person name="Rivas-Marin E."/>
            <person name="Kohn T."/>
            <person name="Peeters S.H."/>
            <person name="Heuer A."/>
            <person name="Rast P."/>
            <person name="Oberbeckmann S."/>
            <person name="Bunk B."/>
            <person name="Jeske O."/>
            <person name="Meyerdierks A."/>
            <person name="Storesund J.E."/>
            <person name="Kallscheuer N."/>
            <person name="Luecker S."/>
            <person name="Lage O.M."/>
            <person name="Pohl T."/>
            <person name="Merkel B.J."/>
            <person name="Hornburger P."/>
            <person name="Mueller R.-W."/>
            <person name="Bruemmer F."/>
            <person name="Labrenz M."/>
            <person name="Spormann A.M."/>
            <person name="Op Den Camp H."/>
            <person name="Overmann J."/>
            <person name="Amann R."/>
            <person name="Jetten M.S.M."/>
            <person name="Mascher T."/>
            <person name="Medema M.H."/>
            <person name="Devos D.P."/>
            <person name="Kaster A.-K."/>
            <person name="Ovreas L."/>
            <person name="Rohde M."/>
            <person name="Galperin M.Y."/>
            <person name="Jogler C."/>
        </authorList>
    </citation>
    <scope>NUCLEOTIDE SEQUENCE [LARGE SCALE GENOMIC DNA]</scope>
    <source>
        <strain evidence="10 11">Pla52n</strain>
    </source>
</reference>
<dbReference type="GO" id="GO:0009103">
    <property type="term" value="P:lipopolysaccharide biosynthetic process"/>
    <property type="evidence" value="ECO:0007669"/>
    <property type="project" value="UniProtKB-ARBA"/>
</dbReference>
<comment type="subcellular location">
    <subcellularLocation>
        <location evidence="1">Cell membrane</location>
        <topology evidence="1">Multi-pass membrane protein</topology>
    </subcellularLocation>
</comment>
<proteinExistence type="predicted"/>
<feature type="transmembrane region" description="Helical" evidence="8">
    <location>
        <begin position="308"/>
        <end position="327"/>
    </location>
</feature>
<feature type="transmembrane region" description="Helical" evidence="8">
    <location>
        <begin position="124"/>
        <end position="141"/>
    </location>
</feature>
<dbReference type="PANTHER" id="PTHR33908">
    <property type="entry name" value="MANNOSYLTRANSFERASE YKCB-RELATED"/>
    <property type="match status" value="1"/>
</dbReference>
<keyword evidence="4 10" id="KW-0808">Transferase</keyword>
<keyword evidence="11" id="KW-1185">Reference proteome</keyword>
<name>A0A5C6AH38_9BACT</name>
<keyword evidence="7 8" id="KW-0472">Membrane</keyword>
<feature type="transmembrane region" description="Helical" evidence="8">
    <location>
        <begin position="374"/>
        <end position="393"/>
    </location>
</feature>
<dbReference type="RefSeq" id="WP_197454892.1">
    <property type="nucleotide sequence ID" value="NZ_CP151726.1"/>
</dbReference>
<dbReference type="AlphaFoldDB" id="A0A5C6AH38"/>
<evidence type="ECO:0000256" key="7">
    <source>
        <dbReference type="ARBA" id="ARBA00023136"/>
    </source>
</evidence>
<dbReference type="GO" id="GO:0010041">
    <property type="term" value="P:response to iron(III) ion"/>
    <property type="evidence" value="ECO:0007669"/>
    <property type="project" value="TreeGrafter"/>
</dbReference>
<dbReference type="PANTHER" id="PTHR33908:SF3">
    <property type="entry name" value="UNDECAPRENYL PHOSPHATE-ALPHA-4-AMINO-4-DEOXY-L-ARABINOSE ARABINOSYL TRANSFERASE"/>
    <property type="match status" value="1"/>
</dbReference>
<evidence type="ECO:0000313" key="10">
    <source>
        <dbReference type="EMBL" id="TWT98495.1"/>
    </source>
</evidence>
<dbReference type="EMBL" id="SJPN01000006">
    <property type="protein sequence ID" value="TWT98495.1"/>
    <property type="molecule type" value="Genomic_DNA"/>
</dbReference>
<accession>A0A5C6AH38</accession>
<dbReference type="InterPro" id="IPR050297">
    <property type="entry name" value="LipidA_mod_glycosyltrf_83"/>
</dbReference>
<evidence type="ECO:0000256" key="3">
    <source>
        <dbReference type="ARBA" id="ARBA00022676"/>
    </source>
</evidence>
<feature type="domain" description="ArnT-like N-terminal" evidence="9">
    <location>
        <begin position="44"/>
        <end position="250"/>
    </location>
</feature>
<keyword evidence="2" id="KW-1003">Cell membrane</keyword>
<feature type="transmembrane region" description="Helical" evidence="8">
    <location>
        <begin position="20"/>
        <end position="40"/>
    </location>
</feature>
<dbReference type="InterPro" id="IPR003342">
    <property type="entry name" value="ArnT-like_N"/>
</dbReference>
<dbReference type="GO" id="GO:0006493">
    <property type="term" value="P:protein O-linked glycosylation"/>
    <property type="evidence" value="ECO:0007669"/>
    <property type="project" value="InterPro"/>
</dbReference>
<keyword evidence="5 8" id="KW-0812">Transmembrane</keyword>
<evidence type="ECO:0000313" key="11">
    <source>
        <dbReference type="Proteomes" id="UP000320176"/>
    </source>
</evidence>
<evidence type="ECO:0000256" key="5">
    <source>
        <dbReference type="ARBA" id="ARBA00022692"/>
    </source>
</evidence>
<feature type="transmembrane region" description="Helical" evidence="8">
    <location>
        <begin position="218"/>
        <end position="237"/>
    </location>
</feature>
<protein>
    <submittedName>
        <fullName evidence="10">Undecaprenyl phosphate-alpha-4-amino-4-deoxy-L-arabinose arabinosyl transferase</fullName>
        <ecNumber evidence="10">2.4.2.43</ecNumber>
    </submittedName>
</protein>
<organism evidence="10 11">
    <name type="scientific">Stieleria varia</name>
    <dbReference type="NCBI Taxonomy" id="2528005"/>
    <lineage>
        <taxon>Bacteria</taxon>
        <taxon>Pseudomonadati</taxon>
        <taxon>Planctomycetota</taxon>
        <taxon>Planctomycetia</taxon>
        <taxon>Pirellulales</taxon>
        <taxon>Pirellulaceae</taxon>
        <taxon>Stieleria</taxon>
    </lineage>
</organism>
<keyword evidence="6 8" id="KW-1133">Transmembrane helix</keyword>
<feature type="transmembrane region" description="Helical" evidence="8">
    <location>
        <begin position="269"/>
        <end position="296"/>
    </location>
</feature>
<evidence type="ECO:0000256" key="6">
    <source>
        <dbReference type="ARBA" id="ARBA00022989"/>
    </source>
</evidence>
<dbReference type="GO" id="GO:0103015">
    <property type="term" value="F:4-amino-4-deoxy-L-arabinose transferase activity"/>
    <property type="evidence" value="ECO:0007669"/>
    <property type="project" value="UniProtKB-EC"/>
</dbReference>
<feature type="transmembrane region" description="Helical" evidence="8">
    <location>
        <begin position="426"/>
        <end position="448"/>
    </location>
</feature>
<keyword evidence="3 10" id="KW-0328">Glycosyltransferase</keyword>
<evidence type="ECO:0000256" key="8">
    <source>
        <dbReference type="SAM" id="Phobius"/>
    </source>
</evidence>
<evidence type="ECO:0000256" key="2">
    <source>
        <dbReference type="ARBA" id="ARBA00022475"/>
    </source>
</evidence>
<comment type="caution">
    <text evidence="10">The sequence shown here is derived from an EMBL/GenBank/DDBJ whole genome shotgun (WGS) entry which is preliminary data.</text>
</comment>
<evidence type="ECO:0000259" key="9">
    <source>
        <dbReference type="Pfam" id="PF02366"/>
    </source>
</evidence>
<dbReference type="GO" id="GO:0005886">
    <property type="term" value="C:plasma membrane"/>
    <property type="evidence" value="ECO:0007669"/>
    <property type="project" value="UniProtKB-SubCell"/>
</dbReference>
<feature type="transmembrane region" description="Helical" evidence="8">
    <location>
        <begin position="96"/>
        <end position="117"/>
    </location>
</feature>
<feature type="transmembrane region" description="Helical" evidence="8">
    <location>
        <begin position="399"/>
        <end position="417"/>
    </location>
</feature>
<evidence type="ECO:0000256" key="1">
    <source>
        <dbReference type="ARBA" id="ARBA00004651"/>
    </source>
</evidence>
<sequence length="565" mass="63008">MFPATAQPTPASQSSAPRHVLAWATLLLASAAVFLLNPSYPLIEPDETRYAQIALNMIETGDWVTPMLDGQPYLDKPPLMYWCTALSLRFMGENEFAARFPSTLSAIMTIVVVYLLGSKIVGRRAAWVAAIALALCGGFVMAGRFVILDAMLTFFTTLCLLSSYLAVRETKFSWSWWALAAFACALGVLTKGPVALVLCAPPLVASGWLCADHTRPRVLQWAVFIVPMLLICTPWYIAVALRNAEFMDYFFWEHNFKRFTQGSNHREPFWFYIPVVLLGMFPTSLLMPLVGMFLASRSQRVGAHRTKSLGFLFCSAAWTLLFFSLSSCKLPTYILPAIPMLCLISGTLVDRVLCGAELTVRLDCLMKTFPQRTILTVLIVWMGLIVADCWIAGAVTWVTIVAASLSVAGTIATIWLWKNEISAKPVAWAATAFVGVIVLGFASAKLLATASYARSMHVQMATLVEKYPERLVVFFGEKPHAVRMSFPEMKYEFFPMEQRQQFVEFMARHQSAIVVTADEHIALTREAIASSHRLVMTTDHEHLYIAEPINDSVPRVARDENGERR</sequence>
<dbReference type="Pfam" id="PF02366">
    <property type="entry name" value="PMT"/>
    <property type="match status" value="1"/>
</dbReference>